<dbReference type="AlphaFoldDB" id="A0A443QFS8"/>
<dbReference type="OrthoDB" id="5565075at2759"/>
<sequence>MRNIGGTQVNVGKYPWMAWLQIKKPNGSIECGGTVINNLYVLTGAHCIESATEVKVGIGYDFDNLILANKIIGHAKQSHLQTV</sequence>
<dbReference type="GO" id="GO:0006508">
    <property type="term" value="P:proteolysis"/>
    <property type="evidence" value="ECO:0007669"/>
    <property type="project" value="InterPro"/>
</dbReference>
<feature type="domain" description="Peptidase S1" evidence="2">
    <location>
        <begin position="4"/>
        <end position="59"/>
    </location>
</feature>
<evidence type="ECO:0000256" key="1">
    <source>
        <dbReference type="ARBA" id="ARBA00023157"/>
    </source>
</evidence>
<dbReference type="EMBL" id="NCKV01056851">
    <property type="protein sequence ID" value="RWS01867.1"/>
    <property type="molecule type" value="Genomic_DNA"/>
</dbReference>
<accession>A0A443QFS8</accession>
<proteinExistence type="predicted"/>
<evidence type="ECO:0000313" key="4">
    <source>
        <dbReference type="Proteomes" id="UP000288716"/>
    </source>
</evidence>
<evidence type="ECO:0000313" key="3">
    <source>
        <dbReference type="EMBL" id="RWS01867.1"/>
    </source>
</evidence>
<dbReference type="PANTHER" id="PTHR24252">
    <property type="entry name" value="ACROSIN-RELATED"/>
    <property type="match status" value="1"/>
</dbReference>
<dbReference type="InterPro" id="IPR001254">
    <property type="entry name" value="Trypsin_dom"/>
</dbReference>
<reference evidence="3 4" key="1">
    <citation type="journal article" date="2018" name="Gigascience">
        <title>Genomes of trombidid mites reveal novel predicted allergens and laterally-transferred genes associated with secondary metabolism.</title>
        <authorList>
            <person name="Dong X."/>
            <person name="Chaisiri K."/>
            <person name="Xia D."/>
            <person name="Armstrong S.D."/>
            <person name="Fang Y."/>
            <person name="Donnelly M.J."/>
            <person name="Kadowaki T."/>
            <person name="McGarry J.W."/>
            <person name="Darby A.C."/>
            <person name="Makepeace B.L."/>
        </authorList>
    </citation>
    <scope>NUCLEOTIDE SEQUENCE [LARGE SCALE GENOMIC DNA]</scope>
    <source>
        <strain evidence="3">UoL-UT</strain>
    </source>
</reference>
<protein>
    <submittedName>
        <fullName evidence="3">Hyaluronan-binding protein 2-like protein</fullName>
    </submittedName>
</protein>
<dbReference type="InterPro" id="IPR009003">
    <property type="entry name" value="Peptidase_S1_PA"/>
</dbReference>
<dbReference type="STRING" id="299467.A0A443QFS8"/>
<dbReference type="Proteomes" id="UP000288716">
    <property type="component" value="Unassembled WGS sequence"/>
</dbReference>
<dbReference type="VEuPathDB" id="VectorBase:LDEU014366"/>
<gene>
    <name evidence="3" type="ORF">B4U80_00839</name>
</gene>
<dbReference type="GO" id="GO:0004252">
    <property type="term" value="F:serine-type endopeptidase activity"/>
    <property type="evidence" value="ECO:0007669"/>
    <property type="project" value="InterPro"/>
</dbReference>
<dbReference type="Pfam" id="PF00089">
    <property type="entry name" value="Trypsin"/>
    <property type="match status" value="1"/>
</dbReference>
<organism evidence="3 4">
    <name type="scientific">Leptotrombidium deliense</name>
    <dbReference type="NCBI Taxonomy" id="299467"/>
    <lineage>
        <taxon>Eukaryota</taxon>
        <taxon>Metazoa</taxon>
        <taxon>Ecdysozoa</taxon>
        <taxon>Arthropoda</taxon>
        <taxon>Chelicerata</taxon>
        <taxon>Arachnida</taxon>
        <taxon>Acari</taxon>
        <taxon>Acariformes</taxon>
        <taxon>Trombidiformes</taxon>
        <taxon>Prostigmata</taxon>
        <taxon>Anystina</taxon>
        <taxon>Parasitengona</taxon>
        <taxon>Trombiculoidea</taxon>
        <taxon>Trombiculidae</taxon>
        <taxon>Leptotrombidium</taxon>
    </lineage>
</organism>
<keyword evidence="4" id="KW-1185">Reference proteome</keyword>
<dbReference type="PANTHER" id="PTHR24252:SF7">
    <property type="entry name" value="HYALIN"/>
    <property type="match status" value="1"/>
</dbReference>
<comment type="caution">
    <text evidence="3">The sequence shown here is derived from an EMBL/GenBank/DDBJ whole genome shotgun (WGS) entry which is preliminary data.</text>
</comment>
<name>A0A443QFS8_9ACAR</name>
<keyword evidence="1" id="KW-1015">Disulfide bond</keyword>
<dbReference type="Gene3D" id="2.40.10.10">
    <property type="entry name" value="Trypsin-like serine proteases"/>
    <property type="match status" value="2"/>
</dbReference>
<dbReference type="SUPFAM" id="SSF50494">
    <property type="entry name" value="Trypsin-like serine proteases"/>
    <property type="match status" value="1"/>
</dbReference>
<evidence type="ECO:0000259" key="2">
    <source>
        <dbReference type="Pfam" id="PF00089"/>
    </source>
</evidence>
<dbReference type="InterPro" id="IPR043504">
    <property type="entry name" value="Peptidase_S1_PA_chymotrypsin"/>
</dbReference>